<sequence length="35" mass="3680">MPTLVAPPGGAPIQSAIQMSAGVYGRRYVPHVTQE</sequence>
<gene>
    <name evidence="1" type="ORF">NCTC10742_04875</name>
</gene>
<protein>
    <submittedName>
        <fullName evidence="1">Uncharacterized protein</fullName>
    </submittedName>
</protein>
<reference evidence="1 2" key="1">
    <citation type="submission" date="2018-06" db="EMBL/GenBank/DDBJ databases">
        <authorList>
            <consortium name="Pathogen Informatics"/>
            <person name="Doyle S."/>
        </authorList>
    </citation>
    <scope>NUCLEOTIDE SEQUENCE [LARGE SCALE GENOMIC DNA]</scope>
    <source>
        <strain evidence="1 2">NCTC10742</strain>
    </source>
</reference>
<dbReference type="Proteomes" id="UP000254291">
    <property type="component" value="Unassembled WGS sequence"/>
</dbReference>
<dbReference type="AlphaFoldDB" id="A0A378SUN2"/>
<accession>A0A378SUN2</accession>
<proteinExistence type="predicted"/>
<name>A0A378SUN2_9MYCO</name>
<evidence type="ECO:0000313" key="2">
    <source>
        <dbReference type="Proteomes" id="UP000254291"/>
    </source>
</evidence>
<evidence type="ECO:0000313" key="1">
    <source>
        <dbReference type="EMBL" id="STZ45616.1"/>
    </source>
</evidence>
<organism evidence="1 2">
    <name type="scientific">Mycolicibacterium gilvum</name>
    <dbReference type="NCBI Taxonomy" id="1804"/>
    <lineage>
        <taxon>Bacteria</taxon>
        <taxon>Bacillati</taxon>
        <taxon>Actinomycetota</taxon>
        <taxon>Actinomycetes</taxon>
        <taxon>Mycobacteriales</taxon>
        <taxon>Mycobacteriaceae</taxon>
        <taxon>Mycolicibacterium</taxon>
    </lineage>
</organism>
<dbReference type="EMBL" id="UGQM01000001">
    <property type="protein sequence ID" value="STZ45616.1"/>
    <property type="molecule type" value="Genomic_DNA"/>
</dbReference>